<evidence type="ECO:0000256" key="6">
    <source>
        <dbReference type="ARBA" id="ARBA00023014"/>
    </source>
</evidence>
<organism evidence="8 9">
    <name type="scientific">Selenihalanaerobacter shriftii</name>
    <dbReference type="NCBI Taxonomy" id="142842"/>
    <lineage>
        <taxon>Bacteria</taxon>
        <taxon>Bacillati</taxon>
        <taxon>Bacillota</taxon>
        <taxon>Clostridia</taxon>
        <taxon>Halanaerobiales</taxon>
        <taxon>Halobacteroidaceae</taxon>
        <taxon>Selenihalanaerobacter</taxon>
    </lineage>
</organism>
<evidence type="ECO:0000256" key="3">
    <source>
        <dbReference type="ARBA" id="ARBA00022691"/>
    </source>
</evidence>
<accession>A0A1T4MHR7</accession>
<dbReference type="Pfam" id="PF04055">
    <property type="entry name" value="Radical_SAM"/>
    <property type="match status" value="1"/>
</dbReference>
<dbReference type="GO" id="GO:0051539">
    <property type="term" value="F:4 iron, 4 sulfur cluster binding"/>
    <property type="evidence" value="ECO:0007669"/>
    <property type="project" value="UniProtKB-KW"/>
</dbReference>
<dbReference type="CDD" id="cd21123">
    <property type="entry name" value="SPASM_MftC-like"/>
    <property type="match status" value="1"/>
</dbReference>
<keyword evidence="3" id="KW-0949">S-adenosyl-L-methionine</keyword>
<dbReference type="InterPro" id="IPR058240">
    <property type="entry name" value="rSAM_sf"/>
</dbReference>
<dbReference type="SMART" id="SM00729">
    <property type="entry name" value="Elp3"/>
    <property type="match status" value="1"/>
</dbReference>
<dbReference type="InterPro" id="IPR017200">
    <property type="entry name" value="PqqE-like"/>
</dbReference>
<evidence type="ECO:0000313" key="9">
    <source>
        <dbReference type="Proteomes" id="UP000190625"/>
    </source>
</evidence>
<evidence type="ECO:0000256" key="4">
    <source>
        <dbReference type="ARBA" id="ARBA00022723"/>
    </source>
</evidence>
<dbReference type="SFLD" id="SFLDG01387">
    <property type="entry name" value="BtrN-like_SPASM_domain_contain"/>
    <property type="match status" value="1"/>
</dbReference>
<dbReference type="InterPro" id="IPR027633">
    <property type="entry name" value="rSAM_NirJ2"/>
</dbReference>
<dbReference type="InterPro" id="IPR023885">
    <property type="entry name" value="4Fe4S-binding_SPASM_dom"/>
</dbReference>
<name>A0A1T4MHR7_9FIRM</name>
<dbReference type="InterPro" id="IPR006638">
    <property type="entry name" value="Elp3/MiaA/NifB-like_rSAM"/>
</dbReference>
<dbReference type="AlphaFoldDB" id="A0A1T4MHR7"/>
<dbReference type="SFLD" id="SFLDG01386">
    <property type="entry name" value="main_SPASM_domain-containing"/>
    <property type="match status" value="1"/>
</dbReference>
<protein>
    <submittedName>
        <fullName evidence="8">Putative heme d1 biosynthesis radical SAM protein NirJ2</fullName>
    </submittedName>
</protein>
<comment type="cofactor">
    <cofactor evidence="1">
        <name>[4Fe-4S] cluster</name>
        <dbReference type="ChEBI" id="CHEBI:49883"/>
    </cofactor>
</comment>
<feature type="domain" description="Radical SAM core" evidence="7">
    <location>
        <begin position="1"/>
        <end position="213"/>
    </location>
</feature>
<keyword evidence="2" id="KW-0004">4Fe-4S</keyword>
<evidence type="ECO:0000256" key="2">
    <source>
        <dbReference type="ARBA" id="ARBA00022485"/>
    </source>
</evidence>
<dbReference type="PROSITE" id="PS51918">
    <property type="entry name" value="RADICAL_SAM"/>
    <property type="match status" value="1"/>
</dbReference>
<evidence type="ECO:0000313" key="8">
    <source>
        <dbReference type="EMBL" id="SJZ66415.1"/>
    </source>
</evidence>
<dbReference type="InterPro" id="IPR050377">
    <property type="entry name" value="Radical_SAM_PqqE_MftC-like"/>
</dbReference>
<sequence length="331" mass="37200">MIISWNTTKECNLYCKHCYRESGPEAKQNDELTTEEGKKMLDEIAKAGFKIMIFSGGEPLLRDDIYELVEHAASLGMRPVFGSNGMYITKEVAKKLKNAGTAGMGISLDSVDPKIHDEFRQFEGAWEKAVEGIKNCIEVGISVQINTTITDVNYDEFEEITDFVIDLGVKAHHPFFLVPTGRGKEIERDSVRAKRYHNMIDRILEKQQEVDIELKPTCAPQFMPAAKEKDMDMRFTRGCLAGTDYCCILPNGEVHICPYLPVEVGNVKDTPFDEIWEDAEIFNELRTMDYSGSCGSCGHTDICGGCRARAYYYSDGDYMAGEPWCHRGGCA</sequence>
<keyword evidence="5" id="KW-0408">Iron</keyword>
<dbReference type="PIRSF" id="PIRSF037420">
    <property type="entry name" value="PQQ_syn_pqqE"/>
    <property type="match status" value="1"/>
</dbReference>
<keyword evidence="9" id="KW-1185">Reference proteome</keyword>
<dbReference type="STRING" id="142842.SAMN02745118_01470"/>
<dbReference type="InterPro" id="IPR034391">
    <property type="entry name" value="AdoMet-like_SPASM_containing"/>
</dbReference>
<dbReference type="Gene3D" id="3.20.20.70">
    <property type="entry name" value="Aldolase class I"/>
    <property type="match status" value="1"/>
</dbReference>
<evidence type="ECO:0000259" key="7">
    <source>
        <dbReference type="PROSITE" id="PS51918"/>
    </source>
</evidence>
<keyword evidence="6" id="KW-0411">Iron-sulfur</keyword>
<dbReference type="NCBIfam" id="TIGR04085">
    <property type="entry name" value="rSAM_more_4Fe4S"/>
    <property type="match status" value="1"/>
</dbReference>
<keyword evidence="4" id="KW-0479">Metal-binding</keyword>
<proteinExistence type="predicted"/>
<dbReference type="RefSeq" id="WP_078809947.1">
    <property type="nucleotide sequence ID" value="NZ_FUWM01000011.1"/>
</dbReference>
<dbReference type="EMBL" id="FUWM01000011">
    <property type="protein sequence ID" value="SJZ66415.1"/>
    <property type="molecule type" value="Genomic_DNA"/>
</dbReference>
<dbReference type="CDD" id="cd01335">
    <property type="entry name" value="Radical_SAM"/>
    <property type="match status" value="1"/>
</dbReference>
<dbReference type="SFLD" id="SFLDG01067">
    <property type="entry name" value="SPASM/twitch_domain_containing"/>
    <property type="match status" value="2"/>
</dbReference>
<dbReference type="InterPro" id="IPR007197">
    <property type="entry name" value="rSAM"/>
</dbReference>
<dbReference type="PANTHER" id="PTHR11228">
    <property type="entry name" value="RADICAL SAM DOMAIN PROTEIN"/>
    <property type="match status" value="1"/>
</dbReference>
<dbReference type="OrthoDB" id="7021155at2"/>
<gene>
    <name evidence="8" type="ORF">SAMN02745118_01470</name>
</gene>
<dbReference type="PANTHER" id="PTHR11228:SF7">
    <property type="entry name" value="PQQA PEPTIDE CYCLASE"/>
    <property type="match status" value="1"/>
</dbReference>
<reference evidence="9" key="1">
    <citation type="submission" date="2017-02" db="EMBL/GenBank/DDBJ databases">
        <authorList>
            <person name="Varghese N."/>
            <person name="Submissions S."/>
        </authorList>
    </citation>
    <scope>NUCLEOTIDE SEQUENCE [LARGE SCALE GENOMIC DNA]</scope>
    <source>
        <strain evidence="9">ATCC BAA-73</strain>
    </source>
</reference>
<dbReference type="SUPFAM" id="SSF102114">
    <property type="entry name" value="Radical SAM enzymes"/>
    <property type="match status" value="1"/>
</dbReference>
<dbReference type="GO" id="GO:0046872">
    <property type="term" value="F:metal ion binding"/>
    <property type="evidence" value="ECO:0007669"/>
    <property type="project" value="UniProtKB-KW"/>
</dbReference>
<dbReference type="NCBIfam" id="TIGR04055">
    <property type="entry name" value="rSAM_NirJ2"/>
    <property type="match status" value="1"/>
</dbReference>
<dbReference type="Pfam" id="PF13186">
    <property type="entry name" value="SPASM"/>
    <property type="match status" value="1"/>
</dbReference>
<evidence type="ECO:0000256" key="5">
    <source>
        <dbReference type="ARBA" id="ARBA00023004"/>
    </source>
</evidence>
<dbReference type="Proteomes" id="UP000190625">
    <property type="component" value="Unassembled WGS sequence"/>
</dbReference>
<dbReference type="InterPro" id="IPR013785">
    <property type="entry name" value="Aldolase_TIM"/>
</dbReference>
<evidence type="ECO:0000256" key="1">
    <source>
        <dbReference type="ARBA" id="ARBA00001966"/>
    </source>
</evidence>
<dbReference type="SFLD" id="SFLDS00029">
    <property type="entry name" value="Radical_SAM"/>
    <property type="match status" value="2"/>
</dbReference>
<dbReference type="GO" id="GO:0003824">
    <property type="term" value="F:catalytic activity"/>
    <property type="evidence" value="ECO:0007669"/>
    <property type="project" value="InterPro"/>
</dbReference>